<proteinExistence type="predicted"/>
<sequence>MTQNPPIPLSLLQPGDQGEVVLVQAKGQVRQRLLEMGFIRGARLRVEKLAPLGDPMELVIKGYHLSLRREESSCILVQPVAG</sequence>
<name>A0A9D7XH83_9BACT</name>
<dbReference type="SMART" id="SM00899">
    <property type="entry name" value="FeoA"/>
    <property type="match status" value="1"/>
</dbReference>
<keyword evidence="1" id="KW-0408">Iron</keyword>
<dbReference type="Gene3D" id="2.30.30.90">
    <property type="match status" value="1"/>
</dbReference>
<dbReference type="InterPro" id="IPR008988">
    <property type="entry name" value="Transcriptional_repressor_C"/>
</dbReference>
<dbReference type="InterPro" id="IPR052713">
    <property type="entry name" value="FeoA"/>
</dbReference>
<feature type="domain" description="Ferrous iron transporter FeoA-like" evidence="2">
    <location>
        <begin position="7"/>
        <end position="79"/>
    </location>
</feature>
<organism evidence="3 4">
    <name type="scientific">Candidatus Geothrix skivensis</name>
    <dbReference type="NCBI Taxonomy" id="2954439"/>
    <lineage>
        <taxon>Bacteria</taxon>
        <taxon>Pseudomonadati</taxon>
        <taxon>Acidobacteriota</taxon>
        <taxon>Holophagae</taxon>
        <taxon>Holophagales</taxon>
        <taxon>Holophagaceae</taxon>
        <taxon>Geothrix</taxon>
    </lineage>
</organism>
<evidence type="ECO:0000259" key="2">
    <source>
        <dbReference type="SMART" id="SM00899"/>
    </source>
</evidence>
<dbReference type="Pfam" id="PF04023">
    <property type="entry name" value="FeoA"/>
    <property type="match status" value="1"/>
</dbReference>
<comment type="caution">
    <text evidence="3">The sequence shown here is derived from an EMBL/GenBank/DDBJ whole genome shotgun (WGS) entry which is preliminary data.</text>
</comment>
<gene>
    <name evidence="3" type="ORF">IPP58_02725</name>
</gene>
<dbReference type="PANTHER" id="PTHR42954">
    <property type="entry name" value="FE(2+) TRANSPORT PROTEIN A"/>
    <property type="match status" value="1"/>
</dbReference>
<evidence type="ECO:0000313" key="3">
    <source>
        <dbReference type="EMBL" id="MBK9795408.1"/>
    </source>
</evidence>
<evidence type="ECO:0000256" key="1">
    <source>
        <dbReference type="ARBA" id="ARBA00023004"/>
    </source>
</evidence>
<accession>A0A9D7XH83</accession>
<dbReference type="Proteomes" id="UP000886657">
    <property type="component" value="Unassembled WGS sequence"/>
</dbReference>
<protein>
    <submittedName>
        <fullName evidence="3">Ferrous iron transport protein A</fullName>
    </submittedName>
</protein>
<reference evidence="3" key="1">
    <citation type="submission" date="2020-10" db="EMBL/GenBank/DDBJ databases">
        <title>Connecting structure to function with the recovery of over 1000 high-quality activated sludge metagenome-assembled genomes encoding full-length rRNA genes using long-read sequencing.</title>
        <authorList>
            <person name="Singleton C.M."/>
            <person name="Petriglieri F."/>
            <person name="Kristensen J.M."/>
            <person name="Kirkegaard R.H."/>
            <person name="Michaelsen T.Y."/>
            <person name="Andersen M.H."/>
            <person name="Karst S.M."/>
            <person name="Dueholm M.S."/>
            <person name="Nielsen P.H."/>
            <person name="Albertsen M."/>
        </authorList>
    </citation>
    <scope>NUCLEOTIDE SEQUENCE</scope>
    <source>
        <strain evidence="3">Skiv_18-Q3-R9-52_MAXAC.067</strain>
    </source>
</reference>
<dbReference type="EMBL" id="JADKIO010000005">
    <property type="protein sequence ID" value="MBK9795408.1"/>
    <property type="molecule type" value="Genomic_DNA"/>
</dbReference>
<dbReference type="InterPro" id="IPR038157">
    <property type="entry name" value="FeoA_core_dom"/>
</dbReference>
<evidence type="ECO:0000313" key="4">
    <source>
        <dbReference type="Proteomes" id="UP000886657"/>
    </source>
</evidence>
<dbReference type="SUPFAM" id="SSF50037">
    <property type="entry name" value="C-terminal domain of transcriptional repressors"/>
    <property type="match status" value="1"/>
</dbReference>
<dbReference type="AlphaFoldDB" id="A0A9D7XH83"/>
<dbReference type="InterPro" id="IPR007167">
    <property type="entry name" value="Fe-transptr_FeoA-like"/>
</dbReference>
<dbReference type="GO" id="GO:0046914">
    <property type="term" value="F:transition metal ion binding"/>
    <property type="evidence" value="ECO:0007669"/>
    <property type="project" value="InterPro"/>
</dbReference>
<dbReference type="PANTHER" id="PTHR42954:SF2">
    <property type="entry name" value="FE(2+) TRANSPORT PROTEIN A"/>
    <property type="match status" value="1"/>
</dbReference>